<dbReference type="Pfam" id="PF08808">
    <property type="entry name" value="RES"/>
    <property type="match status" value="1"/>
</dbReference>
<proteinExistence type="predicted"/>
<dbReference type="OrthoDB" id="9795903at2"/>
<dbReference type="STRING" id="66969.Lwal_2556"/>
<dbReference type="RefSeq" id="WP_058481184.1">
    <property type="nucleotide sequence ID" value="NZ_CAAAIQ010000002.1"/>
</dbReference>
<feature type="domain" description="RES" evidence="1">
    <location>
        <begin position="83"/>
        <end position="209"/>
    </location>
</feature>
<gene>
    <name evidence="2" type="ORF">Lwal_2556</name>
</gene>
<evidence type="ECO:0000259" key="1">
    <source>
        <dbReference type="SMART" id="SM00953"/>
    </source>
</evidence>
<dbReference type="AlphaFoldDB" id="A0A0W1A2K6"/>
<dbReference type="PATRIC" id="fig|66969.6.peg.2766"/>
<sequence length="233" mass="26699">MNFLNYTLDKKPFKNTRCYRLIPSHFPPIHLFEDVANADEFEALYAIQTLTNPRIQEEIGQLQLIPKEERLFAVPGCGYVMAAFTHINPNGSRFSNGDYGIYYASDSMATAIAETIYHKELFLSYTNEPAQELDMRSLIANFSAELVDLTLINKQSDPIYAPLNYQLGQQLGAQIKLLQKDGLHYHSVRASGKNYALFKPSIIHQCHQGAHYSYVWNGNKIEAIYEKRIERIE</sequence>
<evidence type="ECO:0000313" key="3">
    <source>
        <dbReference type="Proteomes" id="UP000054729"/>
    </source>
</evidence>
<dbReference type="SMART" id="SM00953">
    <property type="entry name" value="RES"/>
    <property type="match status" value="1"/>
</dbReference>
<protein>
    <submittedName>
        <fullName evidence="2">RES domain-containing protein</fullName>
    </submittedName>
</protein>
<organism evidence="2 3">
    <name type="scientific">Legionella waltersii</name>
    <dbReference type="NCBI Taxonomy" id="66969"/>
    <lineage>
        <taxon>Bacteria</taxon>
        <taxon>Pseudomonadati</taxon>
        <taxon>Pseudomonadota</taxon>
        <taxon>Gammaproteobacteria</taxon>
        <taxon>Legionellales</taxon>
        <taxon>Legionellaceae</taxon>
        <taxon>Legionella</taxon>
    </lineage>
</organism>
<dbReference type="Proteomes" id="UP000054729">
    <property type="component" value="Unassembled WGS sequence"/>
</dbReference>
<evidence type="ECO:0000313" key="2">
    <source>
        <dbReference type="EMBL" id="KTD75618.1"/>
    </source>
</evidence>
<name>A0A0W1A2K6_9GAMM</name>
<dbReference type="InterPro" id="IPR014914">
    <property type="entry name" value="RES_dom"/>
</dbReference>
<dbReference type="EMBL" id="LNZB01000056">
    <property type="protein sequence ID" value="KTD75618.1"/>
    <property type="molecule type" value="Genomic_DNA"/>
</dbReference>
<accession>A0A0W1A2K6</accession>
<keyword evidence="3" id="KW-1185">Reference proteome</keyword>
<reference evidence="2 3" key="1">
    <citation type="submission" date="2015-11" db="EMBL/GenBank/DDBJ databases">
        <title>Genomic analysis of 38 Legionella species identifies large and diverse effector repertoires.</title>
        <authorList>
            <person name="Burstein D."/>
            <person name="Amaro F."/>
            <person name="Zusman T."/>
            <person name="Lifshitz Z."/>
            <person name="Cohen O."/>
            <person name="Gilbert J.A."/>
            <person name="Pupko T."/>
            <person name="Shuman H.A."/>
            <person name="Segal G."/>
        </authorList>
    </citation>
    <scope>NUCLEOTIDE SEQUENCE [LARGE SCALE GENOMIC DNA]</scope>
    <source>
        <strain evidence="2 3">ATCC 51914</strain>
    </source>
</reference>
<comment type="caution">
    <text evidence="2">The sequence shown here is derived from an EMBL/GenBank/DDBJ whole genome shotgun (WGS) entry which is preliminary data.</text>
</comment>